<feature type="compositionally biased region" description="Low complexity" evidence="1">
    <location>
        <begin position="28"/>
        <end position="49"/>
    </location>
</feature>
<evidence type="ECO:0000313" key="4">
    <source>
        <dbReference type="Proteomes" id="UP001569904"/>
    </source>
</evidence>
<name>A0ABV4R1C9_9ACTN</name>
<reference evidence="3 4" key="1">
    <citation type="submission" date="2023-11" db="EMBL/GenBank/DDBJ databases">
        <title>Actinomadura monticuli sp. nov., isolated from volcanic ash.</title>
        <authorList>
            <person name="Lee S.D."/>
            <person name="Yang H."/>
            <person name="Kim I.S."/>
        </authorList>
    </citation>
    <scope>NUCLEOTIDE SEQUENCE [LARGE SCALE GENOMIC DNA]</scope>
    <source>
        <strain evidence="3 4">DSM 45346</strain>
    </source>
</reference>
<gene>
    <name evidence="3" type="ORF">SM436_22355</name>
</gene>
<evidence type="ECO:0000256" key="1">
    <source>
        <dbReference type="SAM" id="MobiDB-lite"/>
    </source>
</evidence>
<dbReference type="RefSeq" id="WP_371943156.1">
    <property type="nucleotide sequence ID" value="NZ_JAXCEH010000015.1"/>
</dbReference>
<evidence type="ECO:0000256" key="2">
    <source>
        <dbReference type="SAM" id="SignalP"/>
    </source>
</evidence>
<feature type="chain" id="PRO_5046397353" description="Lipoprotein" evidence="2">
    <location>
        <begin position="32"/>
        <end position="198"/>
    </location>
</feature>
<protein>
    <recommendedName>
        <fullName evidence="5">Lipoprotein</fullName>
    </recommendedName>
</protein>
<comment type="caution">
    <text evidence="3">The sequence shown here is derived from an EMBL/GenBank/DDBJ whole genome shotgun (WGS) entry which is preliminary data.</text>
</comment>
<feature type="signal peptide" evidence="2">
    <location>
        <begin position="1"/>
        <end position="31"/>
    </location>
</feature>
<feature type="region of interest" description="Disordered" evidence="1">
    <location>
        <begin position="28"/>
        <end position="72"/>
    </location>
</feature>
<feature type="compositionally biased region" description="Polar residues" evidence="1">
    <location>
        <begin position="63"/>
        <end position="72"/>
    </location>
</feature>
<proteinExistence type="predicted"/>
<dbReference type="EMBL" id="JAXCEH010000015">
    <property type="protein sequence ID" value="MFA1556441.1"/>
    <property type="molecule type" value="Genomic_DNA"/>
</dbReference>
<evidence type="ECO:0008006" key="5">
    <source>
        <dbReference type="Google" id="ProtNLM"/>
    </source>
</evidence>
<keyword evidence="4" id="KW-1185">Reference proteome</keyword>
<keyword evidence="2" id="KW-0732">Signal</keyword>
<accession>A0ABV4R1C9</accession>
<dbReference type="PROSITE" id="PS51257">
    <property type="entry name" value="PROKAR_LIPOPROTEIN"/>
    <property type="match status" value="1"/>
</dbReference>
<dbReference type="Proteomes" id="UP001569904">
    <property type="component" value="Unassembled WGS sequence"/>
</dbReference>
<feature type="region of interest" description="Disordered" evidence="1">
    <location>
        <begin position="176"/>
        <end position="198"/>
    </location>
</feature>
<sequence>MNDSFPRPRLFVWTALLVVGAATFAACRSSAEPRPADRSSSPRSTSTTPAPSPREPVRLGETVTATNGPQSQTRVTVLAYRQPLRPRPGRGVPPGPGRVYAGLDVRICVDRTPSVETLGWKEWKLVYRGSTAISPMETVGQDWFTVRLYPSNRYVKAGKCVRDWIPFEVPKTERPLRVGYTPQNDTGRPADGGPGWKL</sequence>
<organism evidence="3 4">
    <name type="scientific">Actinomadura chokoriensis</name>
    <dbReference type="NCBI Taxonomy" id="454156"/>
    <lineage>
        <taxon>Bacteria</taxon>
        <taxon>Bacillati</taxon>
        <taxon>Actinomycetota</taxon>
        <taxon>Actinomycetes</taxon>
        <taxon>Streptosporangiales</taxon>
        <taxon>Thermomonosporaceae</taxon>
        <taxon>Actinomadura</taxon>
    </lineage>
</organism>
<evidence type="ECO:0000313" key="3">
    <source>
        <dbReference type="EMBL" id="MFA1556441.1"/>
    </source>
</evidence>